<dbReference type="AlphaFoldDB" id="A0A9P5Y0J2"/>
<evidence type="ECO:0000313" key="3">
    <source>
        <dbReference type="EMBL" id="KAF9460459.1"/>
    </source>
</evidence>
<keyword evidence="4" id="KW-1185">Reference proteome</keyword>
<dbReference type="Gene3D" id="1.25.40.10">
    <property type="entry name" value="Tetratricopeptide repeat domain"/>
    <property type="match status" value="1"/>
</dbReference>
<proteinExistence type="predicted"/>
<name>A0A9P5Y0J2_9AGAR</name>
<accession>A0A9P5Y0J2</accession>
<reference evidence="3" key="1">
    <citation type="submission" date="2020-11" db="EMBL/GenBank/DDBJ databases">
        <authorList>
            <consortium name="DOE Joint Genome Institute"/>
            <person name="Ahrendt S."/>
            <person name="Riley R."/>
            <person name="Andreopoulos W."/>
            <person name="Labutti K."/>
            <person name="Pangilinan J."/>
            <person name="Ruiz-Duenas F.J."/>
            <person name="Barrasa J.M."/>
            <person name="Sanchez-Garcia M."/>
            <person name="Camarero S."/>
            <person name="Miyauchi S."/>
            <person name="Serrano A."/>
            <person name="Linde D."/>
            <person name="Babiker R."/>
            <person name="Drula E."/>
            <person name="Ayuso-Fernandez I."/>
            <person name="Pacheco R."/>
            <person name="Padilla G."/>
            <person name="Ferreira P."/>
            <person name="Barriuso J."/>
            <person name="Kellner H."/>
            <person name="Castanera R."/>
            <person name="Alfaro M."/>
            <person name="Ramirez L."/>
            <person name="Pisabarro A.G."/>
            <person name="Kuo A."/>
            <person name="Tritt A."/>
            <person name="Lipzen A."/>
            <person name="He G."/>
            <person name="Yan M."/>
            <person name="Ng V."/>
            <person name="Cullen D."/>
            <person name="Martin F."/>
            <person name="Rosso M.-N."/>
            <person name="Henrissat B."/>
            <person name="Hibbett D."/>
            <person name="Martinez A.T."/>
            <person name="Grigoriev I.V."/>
        </authorList>
    </citation>
    <scope>NUCLEOTIDE SEQUENCE</scope>
    <source>
        <strain evidence="3">CBS 247.69</strain>
    </source>
</reference>
<dbReference type="Proteomes" id="UP000807353">
    <property type="component" value="Unassembled WGS sequence"/>
</dbReference>
<organism evidence="3 4">
    <name type="scientific">Collybia nuda</name>
    <dbReference type="NCBI Taxonomy" id="64659"/>
    <lineage>
        <taxon>Eukaryota</taxon>
        <taxon>Fungi</taxon>
        <taxon>Dikarya</taxon>
        <taxon>Basidiomycota</taxon>
        <taxon>Agaricomycotina</taxon>
        <taxon>Agaricomycetes</taxon>
        <taxon>Agaricomycetidae</taxon>
        <taxon>Agaricales</taxon>
        <taxon>Tricholomatineae</taxon>
        <taxon>Clitocybaceae</taxon>
        <taxon>Collybia</taxon>
    </lineage>
</organism>
<dbReference type="OrthoDB" id="5588846at2759"/>
<keyword evidence="1" id="KW-0677">Repeat</keyword>
<evidence type="ECO:0000256" key="2">
    <source>
        <dbReference type="SAM" id="MobiDB-lite"/>
    </source>
</evidence>
<dbReference type="InterPro" id="IPR051222">
    <property type="entry name" value="PPR/CCM1_RNA-binding"/>
</dbReference>
<dbReference type="InterPro" id="IPR011990">
    <property type="entry name" value="TPR-like_helical_dom_sf"/>
</dbReference>
<dbReference type="PANTHER" id="PTHR47942:SF63">
    <property type="entry name" value="PENTATRICOPEPTIDE REPEAT-CONTAINING PROTEIN"/>
    <property type="match status" value="1"/>
</dbReference>
<dbReference type="PANTHER" id="PTHR47942">
    <property type="entry name" value="TETRATRICOPEPTIDE REPEAT (TPR)-LIKE SUPERFAMILY PROTEIN-RELATED"/>
    <property type="match status" value="1"/>
</dbReference>
<feature type="compositionally biased region" description="Polar residues" evidence="2">
    <location>
        <begin position="527"/>
        <end position="547"/>
    </location>
</feature>
<evidence type="ECO:0000256" key="1">
    <source>
        <dbReference type="ARBA" id="ARBA00022737"/>
    </source>
</evidence>
<protein>
    <submittedName>
        <fullName evidence="3">Uncharacterized protein</fullName>
    </submittedName>
</protein>
<sequence>MLPPALLELTLFRVSGTNASRLSTRVSPSARRSMHFAALASRVSPSVPYDYPTASGSREGTSSIGRKKARTLQGELAVRPGNPMTDTFSELDKRVKALEVAAVSEISSMDPLHFTEEHLMNLYEDLLALPPSEKSVAKSDAHPQIEEDLAIINRVDQRLLSSADVGEEAAGSAGAHEVPLTQPYQRVLSRARNIISRIETVRSSIHAPSNSKPADVPISILSVAESEALIRICIQARDGNAAAFALDLMKRSGMPLTDDSVTGVLRLYAEEGRVRDLEKVMTTCLTTFPTPQQRHLHIKAHIRATPPNTLPTSALDMLHSYESQSHPAPMKTYTSVISTLFSTKISLGRAQGWDLFSHMRYVAHPDPDVPLYTTMIRACASPISSSRSSEPERALDLWTEMTVDRRLLPTVGAYDAIILACARSGLKIYVNEAFRLAKQMLDSHRDARGYSAFAPDRKTFCALLEGAKRIGDLSRARWILAEIVNGRRNENGAVVEEGVDEEVMMHIFHTYAAYRPPFQRTLVTGKASDTSVSPSQRLLPGPNSSTTLRKENHIANSDHTSPSFTHIPPQSRAEVIHEVKSLFDRILQDTGREIDQDSDFNSAFPIDNKFGGVTLTTRLLNSYLSVYYKHSSLETSRDLFRSLFDKYDVPRTPRTFVEALERCGNARRGRERVIAMEFSDELWAQWRAVEDAGEDGRPHNGRMVERAHIAYIRVLALTGNTDRAVHQVRAFAQRYPPSALRVPFEKPSLRSTRTVLVGERPLVRLTSTIEVPDDNVPPLLMFDDLEVLHHRLVAKENSGVEIGYLTYLCRAYEWSLRVRRNEAMKAAPPKTKNT</sequence>
<gene>
    <name evidence="3" type="ORF">BDZ94DRAFT_1197820</name>
</gene>
<dbReference type="EMBL" id="MU150298">
    <property type="protein sequence ID" value="KAF9460459.1"/>
    <property type="molecule type" value="Genomic_DNA"/>
</dbReference>
<feature type="region of interest" description="Disordered" evidence="2">
    <location>
        <begin position="525"/>
        <end position="548"/>
    </location>
</feature>
<evidence type="ECO:0000313" key="4">
    <source>
        <dbReference type="Proteomes" id="UP000807353"/>
    </source>
</evidence>
<comment type="caution">
    <text evidence="3">The sequence shown here is derived from an EMBL/GenBank/DDBJ whole genome shotgun (WGS) entry which is preliminary data.</text>
</comment>